<dbReference type="InterPro" id="IPR018699">
    <property type="entry name" value="DUF2203"/>
</dbReference>
<dbReference type="AlphaFoldDB" id="A0A9Q4B104"/>
<protein>
    <submittedName>
        <fullName evidence="1">DUF2203 domain-containing protein</fullName>
    </submittedName>
</protein>
<organism evidence="1 2">
    <name type="scientific">Salipaludibacillus agaradhaerens</name>
    <name type="common">Bacillus agaradhaerens</name>
    <dbReference type="NCBI Taxonomy" id="76935"/>
    <lineage>
        <taxon>Bacteria</taxon>
        <taxon>Bacillati</taxon>
        <taxon>Bacillota</taxon>
        <taxon>Bacilli</taxon>
        <taxon>Bacillales</taxon>
        <taxon>Bacillaceae</taxon>
    </lineage>
</organism>
<keyword evidence="2" id="KW-1185">Reference proteome</keyword>
<sequence>MSNKHFTVKEANKLIPLIEEELYHLKKLQSEFDHKLQHLNKVKLQMKEHVQTEVSSLFLMESELEFLEIQAQIHVTNIKNTGALLKGIDPGLVDFPSIKNNETILLCWKEGESEISYYHSETEGFAGRKPLSDDDES</sequence>
<proteinExistence type="predicted"/>
<accession>A0A9Q4B104</accession>
<dbReference type="PIRSF" id="PIRSF016498">
    <property type="entry name" value="UCP016498"/>
    <property type="match status" value="1"/>
</dbReference>
<dbReference type="Pfam" id="PF09969">
    <property type="entry name" value="DUF2203"/>
    <property type="match status" value="1"/>
</dbReference>
<comment type="caution">
    <text evidence="1">The sequence shown here is derived from an EMBL/GenBank/DDBJ whole genome shotgun (WGS) entry which is preliminary data.</text>
</comment>
<evidence type="ECO:0000313" key="1">
    <source>
        <dbReference type="EMBL" id="MCR6096383.1"/>
    </source>
</evidence>
<evidence type="ECO:0000313" key="2">
    <source>
        <dbReference type="Proteomes" id="UP001057753"/>
    </source>
</evidence>
<reference evidence="1" key="1">
    <citation type="submission" date="2020-06" db="EMBL/GenBank/DDBJ databases">
        <title>Insight into the genomes of haloalkaliphilic bacilli from Kenyan soda lakes.</title>
        <authorList>
            <person name="Mwirichia R."/>
            <person name="Villamizar G.C."/>
            <person name="Poehlein A."/>
            <person name="Mugweru J."/>
            <person name="Kipnyargis A."/>
            <person name="Kiplimo D."/>
            <person name="Orwa P."/>
            <person name="Daniel R."/>
        </authorList>
    </citation>
    <scope>NUCLEOTIDE SEQUENCE</scope>
    <source>
        <strain evidence="1">B1096_S55</strain>
    </source>
</reference>
<dbReference type="RefSeq" id="WP_169837506.1">
    <property type="nucleotide sequence ID" value="NZ_JABXYM010000001.1"/>
</dbReference>
<name>A0A9Q4B104_SALAG</name>
<gene>
    <name evidence="1" type="ORF">HXA33_07445</name>
</gene>
<dbReference type="Proteomes" id="UP001057753">
    <property type="component" value="Unassembled WGS sequence"/>
</dbReference>
<dbReference type="EMBL" id="JABXYM010000001">
    <property type="protein sequence ID" value="MCR6096383.1"/>
    <property type="molecule type" value="Genomic_DNA"/>
</dbReference>